<dbReference type="InterPro" id="IPR050982">
    <property type="entry name" value="Auxin_biosynth/cation_transpt"/>
</dbReference>
<dbReference type="PANTHER" id="PTHR43539:SF91">
    <property type="entry name" value="FAD-DEPENDENT URATE HYDROXYLASE"/>
    <property type="match status" value="1"/>
</dbReference>
<reference evidence="2 3" key="1">
    <citation type="submission" date="2016-05" db="EMBL/GenBank/DDBJ databases">
        <authorList>
            <person name="Lavstsen T."/>
            <person name="Jespersen J.S."/>
        </authorList>
    </citation>
    <scope>NUCLEOTIDE SEQUENCE [LARGE SCALE GENOMIC DNA]</scope>
    <source>
        <strain evidence="2 3">KCJ1736</strain>
    </source>
</reference>
<gene>
    <name evidence="2" type="ORF">A7J57_20680</name>
</gene>
<dbReference type="SUPFAM" id="SSF51905">
    <property type="entry name" value="FAD/NAD(P)-binding domain"/>
    <property type="match status" value="1"/>
</dbReference>
<dbReference type="EMBL" id="LXPS01000004">
    <property type="protein sequence ID" value="OAE48954.1"/>
    <property type="molecule type" value="Genomic_DNA"/>
</dbReference>
<evidence type="ECO:0000313" key="3">
    <source>
        <dbReference type="Proteomes" id="UP000077098"/>
    </source>
</evidence>
<dbReference type="GO" id="GO:0050660">
    <property type="term" value="F:flavin adenine dinucleotide binding"/>
    <property type="evidence" value="ECO:0007669"/>
    <property type="project" value="TreeGrafter"/>
</dbReference>
<dbReference type="AlphaFoldDB" id="A0A176XHL8"/>
<proteinExistence type="predicted"/>
<keyword evidence="1" id="KW-0560">Oxidoreductase</keyword>
<protein>
    <submittedName>
        <fullName evidence="2">FAD-dependent oxidoreductase</fullName>
    </submittedName>
</protein>
<dbReference type="Gene3D" id="3.50.50.60">
    <property type="entry name" value="FAD/NAD(P)-binding domain"/>
    <property type="match status" value="1"/>
</dbReference>
<dbReference type="PANTHER" id="PTHR43539">
    <property type="entry name" value="FLAVIN-BINDING MONOOXYGENASE-LIKE PROTEIN (AFU_ORTHOLOGUE AFUA_4G09220)"/>
    <property type="match status" value="1"/>
</dbReference>
<dbReference type="Proteomes" id="UP000077098">
    <property type="component" value="Unassembled WGS sequence"/>
</dbReference>
<evidence type="ECO:0000313" key="2">
    <source>
        <dbReference type="EMBL" id="OAE48954.1"/>
    </source>
</evidence>
<comment type="caution">
    <text evidence="2">The sequence shown here is derived from an EMBL/GenBank/DDBJ whole genome shotgun (WGS) entry which is preliminary data.</text>
</comment>
<dbReference type="GO" id="GO:0004497">
    <property type="term" value="F:monooxygenase activity"/>
    <property type="evidence" value="ECO:0007669"/>
    <property type="project" value="TreeGrafter"/>
</dbReference>
<name>A0A176XHL8_AGRTU</name>
<dbReference type="RefSeq" id="WP_063947599.1">
    <property type="nucleotide sequence ID" value="NZ_LXPS01000004.1"/>
</dbReference>
<sequence>MTFEQQDQTGQQRLAALNARVRQDLSYLNYPAANWSKPVSTSEGQRASDVVIIGGGMCGLVAWHALTRAGIANIRIVDRAAKGEEGPWVTYARMETLRSPKNLLGPALGMASLTFRAWYTARFGEEAWEELFRIPRPMWMEYLSWYRQVMEIPVENNIHVTRVVPRPDGLLELEIEGGKADPIVTRKLVMATGRDGLGEPTIPDFVKGMQRHVSWAHSADMIDFQRLKGKRVVVIGVGASAVDNAAESLEQGAGEVRLLARRKTMPTINKLMGIGSYGVTAGFAKIDPEWRWRLMDYSVKQQTPAPHNSTLRVSRHPNAYFHFDCGIQSMKEEGGEVVITTINGRVFRTDFVILGTGFSIDPVSRPELDMFNGQIACWEDRYTPPAGEENPGLGRFPWLQDDFSFTEKEAGAAPWLRHIHCFNYGSSVSLGKVSGDIPAISEGALWLARGIAASLFIADIDHHWEALKAYEKPELDGSEWTDADADPTMQKTA</sequence>
<evidence type="ECO:0000256" key="1">
    <source>
        <dbReference type="ARBA" id="ARBA00023002"/>
    </source>
</evidence>
<dbReference type="Pfam" id="PF13738">
    <property type="entry name" value="Pyr_redox_3"/>
    <property type="match status" value="1"/>
</dbReference>
<accession>A0A176XHL8</accession>
<dbReference type="InterPro" id="IPR036188">
    <property type="entry name" value="FAD/NAD-bd_sf"/>
</dbReference>
<organism evidence="2 3">
    <name type="scientific">Agrobacterium tumefaciens</name>
    <dbReference type="NCBI Taxonomy" id="358"/>
    <lineage>
        <taxon>Bacteria</taxon>
        <taxon>Pseudomonadati</taxon>
        <taxon>Pseudomonadota</taxon>
        <taxon>Alphaproteobacteria</taxon>
        <taxon>Hyphomicrobiales</taxon>
        <taxon>Rhizobiaceae</taxon>
        <taxon>Rhizobium/Agrobacterium group</taxon>
        <taxon>Agrobacterium</taxon>
        <taxon>Agrobacterium tumefaciens complex</taxon>
    </lineage>
</organism>